<feature type="region of interest" description="Disordered" evidence="1">
    <location>
        <begin position="37"/>
        <end position="83"/>
    </location>
</feature>
<organism evidence="2">
    <name type="scientific">mine drainage metagenome</name>
    <dbReference type="NCBI Taxonomy" id="410659"/>
    <lineage>
        <taxon>unclassified sequences</taxon>
        <taxon>metagenomes</taxon>
        <taxon>ecological metagenomes</taxon>
    </lineage>
</organism>
<dbReference type="EMBL" id="MLJW01003029">
    <property type="protein sequence ID" value="OIQ73030.1"/>
    <property type="molecule type" value="Genomic_DNA"/>
</dbReference>
<feature type="region of interest" description="Disordered" evidence="1">
    <location>
        <begin position="1"/>
        <end position="22"/>
    </location>
</feature>
<feature type="compositionally biased region" description="Basic residues" evidence="1">
    <location>
        <begin position="49"/>
        <end position="60"/>
    </location>
</feature>
<reference evidence="2" key="1">
    <citation type="submission" date="2016-10" db="EMBL/GenBank/DDBJ databases">
        <title>Sequence of Gallionella enrichment culture.</title>
        <authorList>
            <person name="Poehlein A."/>
            <person name="Muehling M."/>
            <person name="Daniel R."/>
        </authorList>
    </citation>
    <scope>NUCLEOTIDE SEQUENCE</scope>
</reference>
<evidence type="ECO:0000256" key="1">
    <source>
        <dbReference type="SAM" id="MobiDB-lite"/>
    </source>
</evidence>
<proteinExistence type="predicted"/>
<accession>A0A1J5PN88</accession>
<gene>
    <name evidence="2" type="ORF">GALL_453350</name>
</gene>
<protein>
    <submittedName>
        <fullName evidence="2">Uncharacterized protein</fullName>
    </submittedName>
</protein>
<feature type="compositionally biased region" description="Gly residues" evidence="1">
    <location>
        <begin position="72"/>
        <end position="81"/>
    </location>
</feature>
<name>A0A1J5PN88_9ZZZZ</name>
<feature type="compositionally biased region" description="Low complexity" evidence="1">
    <location>
        <begin position="61"/>
        <end position="71"/>
    </location>
</feature>
<comment type="caution">
    <text evidence="2">The sequence shown here is derived from an EMBL/GenBank/DDBJ whole genome shotgun (WGS) entry which is preliminary data.</text>
</comment>
<dbReference type="AlphaFoldDB" id="A0A1J5PN88"/>
<evidence type="ECO:0000313" key="2">
    <source>
        <dbReference type="EMBL" id="OIQ73030.1"/>
    </source>
</evidence>
<sequence>MRSPTAMNRDKHPRRCANKKAGLTPAFLHLQGRLLGRAGAGCGSSRSRSSCRSRSSRCRSRSGSSSRSRSSGGSGSGGGSGSSRSSFFLLTASGQGESGNHGCQQNGLFHYFPLSVSQKNGRGAQKFFTVLIEPNSNQNRFAHQAQRISISNIGLSPLRADMVQKQCC</sequence>